<gene>
    <name evidence="13" type="ORF">CANINC_003667</name>
</gene>
<keyword evidence="6 9" id="KW-0275">Fatty acid biosynthesis</keyword>
<dbReference type="GO" id="GO:0005739">
    <property type="term" value="C:mitochondrion"/>
    <property type="evidence" value="ECO:0007669"/>
    <property type="project" value="TreeGrafter"/>
</dbReference>
<dbReference type="NCBIfam" id="TIGR03150">
    <property type="entry name" value="fabF"/>
    <property type="match status" value="1"/>
</dbReference>
<dbReference type="AlphaFoldDB" id="A0A4T0WY80"/>
<dbReference type="STRING" id="52247.A0A4T0WY80"/>
<keyword evidence="5" id="KW-0443">Lipid metabolism</keyword>
<dbReference type="OrthoDB" id="5334845at2759"/>
<evidence type="ECO:0000256" key="5">
    <source>
        <dbReference type="ARBA" id="ARBA00023098"/>
    </source>
</evidence>
<dbReference type="CDD" id="cd00834">
    <property type="entry name" value="KAS_I_II"/>
    <property type="match status" value="1"/>
</dbReference>
<dbReference type="SUPFAM" id="SSF53901">
    <property type="entry name" value="Thiolase-like"/>
    <property type="match status" value="2"/>
</dbReference>
<dbReference type="Gene3D" id="3.40.47.10">
    <property type="match status" value="1"/>
</dbReference>
<evidence type="ECO:0000256" key="4">
    <source>
        <dbReference type="ARBA" id="ARBA00022832"/>
    </source>
</evidence>
<evidence type="ECO:0000256" key="6">
    <source>
        <dbReference type="ARBA" id="ARBA00023160"/>
    </source>
</evidence>
<dbReference type="PANTHER" id="PTHR11712">
    <property type="entry name" value="POLYKETIDE SYNTHASE-RELATED"/>
    <property type="match status" value="1"/>
</dbReference>
<comment type="similarity">
    <text evidence="1 9 11">Belongs to the thiolase-like superfamily. Beta-ketoacyl-ACP synthases family.</text>
</comment>
<dbReference type="InterPro" id="IPR014030">
    <property type="entry name" value="Ketoacyl_synth_N"/>
</dbReference>
<dbReference type="SMART" id="SM00825">
    <property type="entry name" value="PKS_KS"/>
    <property type="match status" value="1"/>
</dbReference>
<feature type="domain" description="Ketosynthase family 3 (KS3)" evidence="12">
    <location>
        <begin position="3"/>
        <end position="437"/>
    </location>
</feature>
<dbReference type="Pfam" id="PF00109">
    <property type="entry name" value="ketoacyl-synt"/>
    <property type="match status" value="1"/>
</dbReference>
<feature type="active site" description="For beta-ketoacyl synthase activity" evidence="10">
    <location>
        <position position="183"/>
    </location>
</feature>
<evidence type="ECO:0000259" key="12">
    <source>
        <dbReference type="PROSITE" id="PS52004"/>
    </source>
</evidence>
<keyword evidence="2 9" id="KW-0444">Lipid biosynthesis</keyword>
<dbReference type="InterPro" id="IPR017568">
    <property type="entry name" value="3-oxoacyl-ACP_synth-2"/>
</dbReference>
<organism evidence="13 14">
    <name type="scientific">Pichia inconspicua</name>
    <dbReference type="NCBI Taxonomy" id="52247"/>
    <lineage>
        <taxon>Eukaryota</taxon>
        <taxon>Fungi</taxon>
        <taxon>Dikarya</taxon>
        <taxon>Ascomycota</taxon>
        <taxon>Saccharomycotina</taxon>
        <taxon>Pichiomycetes</taxon>
        <taxon>Pichiales</taxon>
        <taxon>Pichiaceae</taxon>
        <taxon>Pichia</taxon>
    </lineage>
</organism>
<sequence length="440" mass="47318">MSTRRVVVTGVGIVSPLGVGAKIAWNNLIEGKSGLISTSLLKDADKYNDIPSKVVGKVPTYEGEAESTPDGVYNASKHFTSHELRRFSPFIQYAIVAADEALKDARWNPSELTEEDRIRSGVCIGSGIGSFEDVVINGVNFEKYGYRKLQPLFIPRLLANMASGNVSIKYGLKGVNHSVSTACATGAHAIGDSFRFIRDDYADVIVCGASEASITPVSLGGFARSKSVVTKYADEPEKASRPFDKDRCGFVLGEGSGVLVLEELEHALARKAHIYAEVKGYGLCGDSTHITTPSKDGDGAKRAMEMAVKRAGIDVRDVGYVNAHATSTPLGDRAENYAIKRLFSGNKDLKVSSNKGQMGHLLGAAGAVESIFTILAIKEGIIPPTLNCDNPGMHEEDVREDFMFDYVSNKAGKKEIDYALSNSFGFGGTNASLCFAKYRD</sequence>
<evidence type="ECO:0000256" key="10">
    <source>
        <dbReference type="PIRSR" id="PIRSR000447-1"/>
    </source>
</evidence>
<dbReference type="EMBL" id="SELW01000586">
    <property type="protein sequence ID" value="TID19872.1"/>
    <property type="molecule type" value="Genomic_DNA"/>
</dbReference>
<evidence type="ECO:0000256" key="9">
    <source>
        <dbReference type="PIRNR" id="PIRNR000447"/>
    </source>
</evidence>
<accession>A0A4T0WY80</accession>
<dbReference type="PIRSF" id="PIRSF000447">
    <property type="entry name" value="KAS_II"/>
    <property type="match status" value="1"/>
</dbReference>
<comment type="caution">
    <text evidence="13">The sequence shown here is derived from an EMBL/GenBank/DDBJ whole genome shotgun (WGS) entry which is preliminary data.</text>
</comment>
<dbReference type="Pfam" id="PF02801">
    <property type="entry name" value="Ketoacyl-synt_C"/>
    <property type="match status" value="1"/>
</dbReference>
<reference evidence="13 14" key="1">
    <citation type="journal article" date="2019" name="Front. Genet.">
        <title>Whole-Genome Sequencing of the Opportunistic Yeast Pathogen Candida inconspicua Uncovers Its Hybrid Origin.</title>
        <authorList>
            <person name="Mixao V."/>
            <person name="Hansen A.P."/>
            <person name="Saus E."/>
            <person name="Boekhout T."/>
            <person name="Lass-Florl C."/>
            <person name="Gabaldon T."/>
        </authorList>
    </citation>
    <scope>NUCLEOTIDE SEQUENCE [LARGE SCALE GENOMIC DNA]</scope>
    <source>
        <strain evidence="13 14">CBS 180</strain>
    </source>
</reference>
<keyword evidence="14" id="KW-1185">Reference proteome</keyword>
<dbReference type="NCBIfam" id="NF005589">
    <property type="entry name" value="PRK07314.1"/>
    <property type="match status" value="1"/>
</dbReference>
<dbReference type="GO" id="GO:0004315">
    <property type="term" value="F:3-oxoacyl-[acyl-carrier-protein] synthase activity"/>
    <property type="evidence" value="ECO:0007669"/>
    <property type="project" value="UniProtKB-EC"/>
</dbReference>
<evidence type="ECO:0000256" key="7">
    <source>
        <dbReference type="ARBA" id="ARBA00023315"/>
    </source>
</evidence>
<dbReference type="InterPro" id="IPR000794">
    <property type="entry name" value="Beta-ketoacyl_synthase"/>
</dbReference>
<keyword evidence="4" id="KW-0276">Fatty acid metabolism</keyword>
<evidence type="ECO:0000256" key="3">
    <source>
        <dbReference type="ARBA" id="ARBA00022679"/>
    </source>
</evidence>
<dbReference type="PROSITE" id="PS52004">
    <property type="entry name" value="KS3_2"/>
    <property type="match status" value="1"/>
</dbReference>
<dbReference type="InterPro" id="IPR016039">
    <property type="entry name" value="Thiolase-like"/>
</dbReference>
<dbReference type="PROSITE" id="PS00606">
    <property type="entry name" value="KS3_1"/>
    <property type="match status" value="1"/>
</dbReference>
<dbReference type="InterPro" id="IPR018201">
    <property type="entry name" value="Ketoacyl_synth_AS"/>
</dbReference>
<dbReference type="PANTHER" id="PTHR11712:SF336">
    <property type="entry name" value="3-OXOACYL-[ACYL-CARRIER-PROTEIN] SYNTHASE, MITOCHONDRIAL"/>
    <property type="match status" value="1"/>
</dbReference>
<dbReference type="InterPro" id="IPR020841">
    <property type="entry name" value="PKS_Beta-ketoAc_synthase_dom"/>
</dbReference>
<evidence type="ECO:0000256" key="1">
    <source>
        <dbReference type="ARBA" id="ARBA00008467"/>
    </source>
</evidence>
<evidence type="ECO:0000256" key="8">
    <source>
        <dbReference type="ARBA" id="ARBA00049541"/>
    </source>
</evidence>
<evidence type="ECO:0000256" key="11">
    <source>
        <dbReference type="RuleBase" id="RU003694"/>
    </source>
</evidence>
<evidence type="ECO:0000256" key="2">
    <source>
        <dbReference type="ARBA" id="ARBA00022516"/>
    </source>
</evidence>
<evidence type="ECO:0000313" key="13">
    <source>
        <dbReference type="EMBL" id="TID19872.1"/>
    </source>
</evidence>
<evidence type="ECO:0000313" key="14">
    <source>
        <dbReference type="Proteomes" id="UP000307173"/>
    </source>
</evidence>
<dbReference type="Proteomes" id="UP000307173">
    <property type="component" value="Unassembled WGS sequence"/>
</dbReference>
<proteinExistence type="inferred from homology"/>
<dbReference type="GO" id="GO:0006633">
    <property type="term" value="P:fatty acid biosynthetic process"/>
    <property type="evidence" value="ECO:0007669"/>
    <property type="project" value="UniProtKB-KW"/>
</dbReference>
<comment type="catalytic activity">
    <reaction evidence="8">
        <text>a fatty acyl-[ACP] + malonyl-[ACP] + H(+) = a 3-oxoacyl-[ACP] + holo-[ACP] + CO2</text>
        <dbReference type="Rhea" id="RHEA:22836"/>
        <dbReference type="Rhea" id="RHEA-COMP:9623"/>
        <dbReference type="Rhea" id="RHEA-COMP:9685"/>
        <dbReference type="Rhea" id="RHEA-COMP:9916"/>
        <dbReference type="Rhea" id="RHEA-COMP:14125"/>
        <dbReference type="ChEBI" id="CHEBI:15378"/>
        <dbReference type="ChEBI" id="CHEBI:16526"/>
        <dbReference type="ChEBI" id="CHEBI:64479"/>
        <dbReference type="ChEBI" id="CHEBI:78449"/>
        <dbReference type="ChEBI" id="CHEBI:78776"/>
        <dbReference type="ChEBI" id="CHEBI:138651"/>
        <dbReference type="EC" id="2.3.1.41"/>
    </reaction>
</comment>
<protein>
    <recommendedName>
        <fullName evidence="9">3-oxoacyl-[acyl-carrier-protein] synthase</fullName>
    </recommendedName>
</protein>
<dbReference type="InterPro" id="IPR014031">
    <property type="entry name" value="Ketoacyl_synth_C"/>
</dbReference>
<dbReference type="FunFam" id="3.40.47.10:FF:000009">
    <property type="entry name" value="3-oxoacyl-[acyl-carrier-protein] synthase 2"/>
    <property type="match status" value="1"/>
</dbReference>
<keyword evidence="7" id="KW-0012">Acyltransferase</keyword>
<keyword evidence="3 9" id="KW-0808">Transferase</keyword>
<name>A0A4T0WY80_9ASCO</name>